<dbReference type="STRING" id="3750.A0A498J347"/>
<sequence length="68" mass="7921">MIEHTNMVDICKIVVDLLWKSLKLLLLRYERIKLSSFANYMKSEDSDPKVLGPYLANSLNKYGILPYD</sequence>
<evidence type="ECO:0000313" key="1">
    <source>
        <dbReference type="EMBL" id="RXH89596.1"/>
    </source>
</evidence>
<name>A0A498J347_MALDO</name>
<dbReference type="AlphaFoldDB" id="A0A498J347"/>
<evidence type="ECO:0000313" key="2">
    <source>
        <dbReference type="Proteomes" id="UP000290289"/>
    </source>
</evidence>
<proteinExistence type="predicted"/>
<organism evidence="1 2">
    <name type="scientific">Malus domestica</name>
    <name type="common">Apple</name>
    <name type="synonym">Pyrus malus</name>
    <dbReference type="NCBI Taxonomy" id="3750"/>
    <lineage>
        <taxon>Eukaryota</taxon>
        <taxon>Viridiplantae</taxon>
        <taxon>Streptophyta</taxon>
        <taxon>Embryophyta</taxon>
        <taxon>Tracheophyta</taxon>
        <taxon>Spermatophyta</taxon>
        <taxon>Magnoliopsida</taxon>
        <taxon>eudicotyledons</taxon>
        <taxon>Gunneridae</taxon>
        <taxon>Pentapetalae</taxon>
        <taxon>rosids</taxon>
        <taxon>fabids</taxon>
        <taxon>Rosales</taxon>
        <taxon>Rosaceae</taxon>
        <taxon>Amygdaloideae</taxon>
        <taxon>Maleae</taxon>
        <taxon>Malus</taxon>
    </lineage>
</organism>
<dbReference type="EMBL" id="RDQH01000335">
    <property type="protein sequence ID" value="RXH89596.1"/>
    <property type="molecule type" value="Genomic_DNA"/>
</dbReference>
<protein>
    <submittedName>
        <fullName evidence="1">Uncharacterized protein</fullName>
    </submittedName>
</protein>
<comment type="caution">
    <text evidence="1">The sequence shown here is derived from an EMBL/GenBank/DDBJ whole genome shotgun (WGS) entry which is preliminary data.</text>
</comment>
<accession>A0A498J347</accession>
<gene>
    <name evidence="1" type="ORF">DVH24_031953</name>
</gene>
<keyword evidence="2" id="KW-1185">Reference proteome</keyword>
<reference evidence="1 2" key="1">
    <citation type="submission" date="2018-10" db="EMBL/GenBank/DDBJ databases">
        <title>A high-quality apple genome assembly.</title>
        <authorList>
            <person name="Hu J."/>
        </authorList>
    </citation>
    <scope>NUCLEOTIDE SEQUENCE [LARGE SCALE GENOMIC DNA]</scope>
    <source>
        <strain evidence="2">cv. HFTH1</strain>
        <tissue evidence="1">Young leaf</tissue>
    </source>
</reference>
<dbReference type="Proteomes" id="UP000290289">
    <property type="component" value="Chromosome 9"/>
</dbReference>